<keyword evidence="4 7" id="KW-1133">Transmembrane helix</keyword>
<proteinExistence type="predicted"/>
<evidence type="ECO:0000313" key="8">
    <source>
        <dbReference type="EMBL" id="CAH1393596.1"/>
    </source>
</evidence>
<comment type="subcellular location">
    <subcellularLocation>
        <location evidence="1">Membrane</location>
        <topology evidence="1">Single-pass type I membrane protein</topology>
    </subcellularLocation>
</comment>
<dbReference type="Pfam" id="PF10222">
    <property type="entry name" value="DUF2152"/>
    <property type="match status" value="1"/>
</dbReference>
<reference evidence="8" key="1">
    <citation type="submission" date="2022-01" db="EMBL/GenBank/DDBJ databases">
        <authorList>
            <person name="King R."/>
        </authorList>
    </citation>
    <scope>NUCLEOTIDE SEQUENCE</scope>
</reference>
<protein>
    <submittedName>
        <fullName evidence="8">Uncharacterized protein</fullName>
    </submittedName>
</protein>
<evidence type="ECO:0000256" key="2">
    <source>
        <dbReference type="ARBA" id="ARBA00022692"/>
    </source>
</evidence>
<keyword evidence="6" id="KW-0325">Glycoprotein</keyword>
<dbReference type="Proteomes" id="UP001152798">
    <property type="component" value="Chromosome 2"/>
</dbReference>
<keyword evidence="3" id="KW-0732">Signal</keyword>
<evidence type="ECO:0000313" key="9">
    <source>
        <dbReference type="Proteomes" id="UP001152798"/>
    </source>
</evidence>
<gene>
    <name evidence="8" type="ORF">NEZAVI_LOCUS4239</name>
</gene>
<dbReference type="EMBL" id="OV725078">
    <property type="protein sequence ID" value="CAH1393596.1"/>
    <property type="molecule type" value="Genomic_DNA"/>
</dbReference>
<sequence length="610" mass="70419">MGVIEPFKKWKRSLDVYVSCKKSVCLFVIALFLLIYMWPSHFLMFHDESHSFEDVMNQCSDDNLIPYHDYKRDITNPFIYSIPPNENEVSFLPYVGNGFLGIPLVHYPSVYVKDKRTLSLNTKWNPVISVETDLPIKDIYITNIESGTVTRVQCIANGVQVIYKYYAHRTIPHLFYQELKIKNPTMREVKIQLSKATYPDWATSSMEDRASSKRESGNFPLHTFNGQIKNVQNKDEVVAFFVNMKAWPSVVEVKPHRSTFINIPCIIYQENMNIKDFDQKKPLMENKSKEIMQRVLSSSSLQLEQDHVDAWNKLWKTGLSISHSKAAGALNGDRINATVYYVLSSVKMKNVSNLEMEKSSKKNYISIAEGCYGGYHHTLQALRLWKNLKTFKEVNESVSLWLLTLEKQGCHKLLSLGSEGVMQAMVLSFGGFHFSAHHLEFKIDPKFLHRDYVFRRIQYDFNTFINVSVTLQDDNKALLGVAVDKTEKDKVYYACDGGCSLQPVELSSSEVYFPVKMTDPITSILYITSDKNHMELIKDTLHVHKVVEAPAYDHHVIALHRHGHHLGGLPLMFWASVIFLIVIFHLFLFKLIFNEYCGKQEKFKTRYAKV</sequence>
<evidence type="ECO:0000256" key="5">
    <source>
        <dbReference type="ARBA" id="ARBA00023136"/>
    </source>
</evidence>
<keyword evidence="9" id="KW-1185">Reference proteome</keyword>
<keyword evidence="2 7" id="KW-0812">Transmembrane</keyword>
<dbReference type="PANTHER" id="PTHR31386:SF2">
    <property type="entry name" value="SIMILAR TO RIKEN CDNA 2510039O18"/>
    <property type="match status" value="1"/>
</dbReference>
<evidence type="ECO:0000256" key="1">
    <source>
        <dbReference type="ARBA" id="ARBA00004479"/>
    </source>
</evidence>
<feature type="transmembrane region" description="Helical" evidence="7">
    <location>
        <begin position="571"/>
        <end position="593"/>
    </location>
</feature>
<accession>A0A9P0E8J1</accession>
<name>A0A9P0E8J1_NEZVI</name>
<evidence type="ECO:0000256" key="4">
    <source>
        <dbReference type="ARBA" id="ARBA00022989"/>
    </source>
</evidence>
<dbReference type="OrthoDB" id="10017443at2759"/>
<organism evidence="8 9">
    <name type="scientific">Nezara viridula</name>
    <name type="common">Southern green stink bug</name>
    <name type="synonym">Cimex viridulus</name>
    <dbReference type="NCBI Taxonomy" id="85310"/>
    <lineage>
        <taxon>Eukaryota</taxon>
        <taxon>Metazoa</taxon>
        <taxon>Ecdysozoa</taxon>
        <taxon>Arthropoda</taxon>
        <taxon>Hexapoda</taxon>
        <taxon>Insecta</taxon>
        <taxon>Pterygota</taxon>
        <taxon>Neoptera</taxon>
        <taxon>Paraneoptera</taxon>
        <taxon>Hemiptera</taxon>
        <taxon>Heteroptera</taxon>
        <taxon>Panheteroptera</taxon>
        <taxon>Pentatomomorpha</taxon>
        <taxon>Pentatomoidea</taxon>
        <taxon>Pentatomidae</taxon>
        <taxon>Pentatominae</taxon>
        <taxon>Nezara</taxon>
    </lineage>
</organism>
<evidence type="ECO:0000256" key="7">
    <source>
        <dbReference type="SAM" id="Phobius"/>
    </source>
</evidence>
<dbReference type="PANTHER" id="PTHR31386">
    <property type="entry name" value="UNCHARACTERIZED PROTEIN KIAA2013"/>
    <property type="match status" value="1"/>
</dbReference>
<dbReference type="GO" id="GO:0016020">
    <property type="term" value="C:membrane"/>
    <property type="evidence" value="ECO:0007669"/>
    <property type="project" value="UniProtKB-SubCell"/>
</dbReference>
<evidence type="ECO:0000256" key="3">
    <source>
        <dbReference type="ARBA" id="ARBA00022729"/>
    </source>
</evidence>
<keyword evidence="5 7" id="KW-0472">Membrane</keyword>
<feature type="transmembrane region" description="Helical" evidence="7">
    <location>
        <begin position="20"/>
        <end position="38"/>
    </location>
</feature>
<dbReference type="AlphaFoldDB" id="A0A9P0E8J1"/>
<evidence type="ECO:0000256" key="6">
    <source>
        <dbReference type="ARBA" id="ARBA00023180"/>
    </source>
</evidence>
<dbReference type="InterPro" id="IPR018795">
    <property type="entry name" value="K2013-like"/>
</dbReference>